<proteinExistence type="predicted"/>
<feature type="transmembrane region" description="Helical" evidence="1">
    <location>
        <begin position="6"/>
        <end position="24"/>
    </location>
</feature>
<dbReference type="EMBL" id="CP002026">
    <property type="protein sequence ID" value="ADH90140.1"/>
    <property type="molecule type" value="Genomic_DNA"/>
</dbReference>
<keyword evidence="1" id="KW-1133">Transmembrane helix</keyword>
<organism evidence="2 3">
    <name type="scientific">Ancylobacter novellus (strain ATCC 8093 / DSM 506 / JCM 20403 / CCM 1077 / IAM 12100 / NBRC 12443 / NCIMB 10456)</name>
    <name type="common">Starkeya novella</name>
    <dbReference type="NCBI Taxonomy" id="639283"/>
    <lineage>
        <taxon>Bacteria</taxon>
        <taxon>Pseudomonadati</taxon>
        <taxon>Pseudomonadota</taxon>
        <taxon>Alphaproteobacteria</taxon>
        <taxon>Hyphomicrobiales</taxon>
        <taxon>Xanthobacteraceae</taxon>
        <taxon>Ancylobacter</taxon>
    </lineage>
</organism>
<dbReference type="HOGENOM" id="CLU_173036_2_1_5"/>
<dbReference type="eggNOG" id="ENOG50335HS">
    <property type="taxonomic scope" value="Bacteria"/>
</dbReference>
<name>D7A625_ANCN5</name>
<accession>D7A625</accession>
<gene>
    <name evidence="2" type="ordered locus">Snov_2855</name>
</gene>
<protein>
    <submittedName>
        <fullName evidence="2">Uncharacterized protein</fullName>
    </submittedName>
</protein>
<evidence type="ECO:0000256" key="1">
    <source>
        <dbReference type="SAM" id="Phobius"/>
    </source>
</evidence>
<dbReference type="Proteomes" id="UP000006633">
    <property type="component" value="Chromosome"/>
</dbReference>
<dbReference type="RefSeq" id="WP_013167644.1">
    <property type="nucleotide sequence ID" value="NC_014217.1"/>
</dbReference>
<dbReference type="KEGG" id="sno:Snov_2855"/>
<sequence>MSAEIAHAFAFSLAATLMVTVVIFRAGDGTLSVTPAADYDGDETAIVREIDPFAP</sequence>
<evidence type="ECO:0000313" key="2">
    <source>
        <dbReference type="EMBL" id="ADH90140.1"/>
    </source>
</evidence>
<evidence type="ECO:0000313" key="3">
    <source>
        <dbReference type="Proteomes" id="UP000006633"/>
    </source>
</evidence>
<keyword evidence="1" id="KW-0812">Transmembrane</keyword>
<keyword evidence="3" id="KW-1185">Reference proteome</keyword>
<keyword evidence="1" id="KW-0472">Membrane</keyword>
<reference evidence="2 3" key="1">
    <citation type="journal article" date="2012" name="Stand. Genomic Sci.">
        <title>Complete genome sequence of the facultatively chemolithoautotrophic and methylotrophic alpha Proteobacterium Starkeya novella type strain (ATCC 8093(T)).</title>
        <authorList>
            <person name="Kappler U."/>
            <person name="Davenport K."/>
            <person name="Beatson S."/>
            <person name="Lucas S."/>
            <person name="Lapidus A."/>
            <person name="Copeland A."/>
            <person name="Berry K.W."/>
            <person name="Glavina Del Rio T."/>
            <person name="Hammon N."/>
            <person name="Dalin E."/>
            <person name="Tice H."/>
            <person name="Pitluck S."/>
            <person name="Richardson P."/>
            <person name="Bruce D."/>
            <person name="Goodwin L.A."/>
            <person name="Han C."/>
            <person name="Tapia R."/>
            <person name="Detter J.C."/>
            <person name="Chang Y.J."/>
            <person name="Jeffries C.D."/>
            <person name="Land M."/>
            <person name="Hauser L."/>
            <person name="Kyrpides N.C."/>
            <person name="Goker M."/>
            <person name="Ivanova N."/>
            <person name="Klenk H.P."/>
            <person name="Woyke T."/>
        </authorList>
    </citation>
    <scope>NUCLEOTIDE SEQUENCE [LARGE SCALE GENOMIC DNA]</scope>
    <source>
        <strain evidence="3">ATCC 8093 / DSM 506 / JCM 20403 / CCM 1077 / IAM 12100 / NBRC 12443 / NCIMB 10456</strain>
    </source>
</reference>
<dbReference type="AlphaFoldDB" id="D7A625"/>